<gene>
    <name evidence="3" type="ORF">FA15DRAFT_675601</name>
</gene>
<organism evidence="3 4">
    <name type="scientific">Coprinopsis marcescibilis</name>
    <name type="common">Agaric fungus</name>
    <name type="synonym">Psathyrella marcescibilis</name>
    <dbReference type="NCBI Taxonomy" id="230819"/>
    <lineage>
        <taxon>Eukaryota</taxon>
        <taxon>Fungi</taxon>
        <taxon>Dikarya</taxon>
        <taxon>Basidiomycota</taxon>
        <taxon>Agaricomycotina</taxon>
        <taxon>Agaricomycetes</taxon>
        <taxon>Agaricomycetidae</taxon>
        <taxon>Agaricales</taxon>
        <taxon>Agaricineae</taxon>
        <taxon>Psathyrellaceae</taxon>
        <taxon>Coprinopsis</taxon>
    </lineage>
</organism>
<keyword evidence="4" id="KW-1185">Reference proteome</keyword>
<feature type="transmembrane region" description="Helical" evidence="2">
    <location>
        <begin position="45"/>
        <end position="62"/>
    </location>
</feature>
<name>A0A5C3KDD5_COPMA</name>
<evidence type="ECO:0000313" key="4">
    <source>
        <dbReference type="Proteomes" id="UP000307440"/>
    </source>
</evidence>
<evidence type="ECO:0000313" key="3">
    <source>
        <dbReference type="EMBL" id="TFK18011.1"/>
    </source>
</evidence>
<accession>A0A5C3KDD5</accession>
<dbReference type="STRING" id="230819.A0A5C3KDD5"/>
<keyword evidence="2" id="KW-0812">Transmembrane</keyword>
<dbReference type="Proteomes" id="UP000307440">
    <property type="component" value="Unassembled WGS sequence"/>
</dbReference>
<dbReference type="AlphaFoldDB" id="A0A5C3KDD5"/>
<reference evidence="3 4" key="1">
    <citation type="journal article" date="2019" name="Nat. Ecol. Evol.">
        <title>Megaphylogeny resolves global patterns of mushroom evolution.</title>
        <authorList>
            <person name="Varga T."/>
            <person name="Krizsan K."/>
            <person name="Foldi C."/>
            <person name="Dima B."/>
            <person name="Sanchez-Garcia M."/>
            <person name="Sanchez-Ramirez S."/>
            <person name="Szollosi G.J."/>
            <person name="Szarkandi J.G."/>
            <person name="Papp V."/>
            <person name="Albert L."/>
            <person name="Andreopoulos W."/>
            <person name="Angelini C."/>
            <person name="Antonin V."/>
            <person name="Barry K.W."/>
            <person name="Bougher N.L."/>
            <person name="Buchanan P."/>
            <person name="Buyck B."/>
            <person name="Bense V."/>
            <person name="Catcheside P."/>
            <person name="Chovatia M."/>
            <person name="Cooper J."/>
            <person name="Damon W."/>
            <person name="Desjardin D."/>
            <person name="Finy P."/>
            <person name="Geml J."/>
            <person name="Haridas S."/>
            <person name="Hughes K."/>
            <person name="Justo A."/>
            <person name="Karasinski D."/>
            <person name="Kautmanova I."/>
            <person name="Kiss B."/>
            <person name="Kocsube S."/>
            <person name="Kotiranta H."/>
            <person name="LaButti K.M."/>
            <person name="Lechner B.E."/>
            <person name="Liimatainen K."/>
            <person name="Lipzen A."/>
            <person name="Lukacs Z."/>
            <person name="Mihaltcheva S."/>
            <person name="Morgado L.N."/>
            <person name="Niskanen T."/>
            <person name="Noordeloos M.E."/>
            <person name="Ohm R.A."/>
            <person name="Ortiz-Santana B."/>
            <person name="Ovrebo C."/>
            <person name="Racz N."/>
            <person name="Riley R."/>
            <person name="Savchenko A."/>
            <person name="Shiryaev A."/>
            <person name="Soop K."/>
            <person name="Spirin V."/>
            <person name="Szebenyi C."/>
            <person name="Tomsovsky M."/>
            <person name="Tulloss R.E."/>
            <person name="Uehling J."/>
            <person name="Grigoriev I.V."/>
            <person name="Vagvolgyi C."/>
            <person name="Papp T."/>
            <person name="Martin F.M."/>
            <person name="Miettinen O."/>
            <person name="Hibbett D.S."/>
            <person name="Nagy L.G."/>
        </authorList>
    </citation>
    <scope>NUCLEOTIDE SEQUENCE [LARGE SCALE GENOMIC DNA]</scope>
    <source>
        <strain evidence="3 4">CBS 121175</strain>
    </source>
</reference>
<feature type="region of interest" description="Disordered" evidence="1">
    <location>
        <begin position="1"/>
        <end position="36"/>
    </location>
</feature>
<protein>
    <submittedName>
        <fullName evidence="3">Uncharacterized protein</fullName>
    </submittedName>
</protein>
<keyword evidence="2" id="KW-0472">Membrane</keyword>
<proteinExistence type="predicted"/>
<sequence length="481" mass="52045">MSSTSQKHPGDTPVEARPPKYLNSSKEKEDPEAQEVISSPKRTRFWILRLGACLFVACLWLLHHKLVVHRKLGERKSHDSAGSPKLAHIACASKGQGIRHHPTSGAYTLHNSPKPPAGLTLNGCTNWSKATGETARSLDYAMANFSGFSVDSGLIFVSTGDSHGHLRVSQAIDGSTRNGEAQVTVHIMDKAQYRSYLDVVKVCKISRGDGSVGVGIFSPKIDGSDAGAPIIQVYVQLPPPVEASKVLEVPLLEIDMPLFSQSLGFSAMERKVSFQSLRLKAAERDVRADHITADNLAISTVNGRIEGSFDVYSSLAVETETGAIDTSLGLHNIGTDRATRVDMRSTKGSVRMEAWLMSRPQFPSGRNYSVTLAAAKGNVMAHVTDTEGTAALRLDVAGGIVDTRLRTGFHGNFHVLPTETVSSTLIPRVYTQAPSDQHQIVAEYSKDNLTVEGLVSWPGMRGSSSSVNIQYSESAHLGLWY</sequence>
<dbReference type="EMBL" id="ML210441">
    <property type="protein sequence ID" value="TFK18011.1"/>
    <property type="molecule type" value="Genomic_DNA"/>
</dbReference>
<evidence type="ECO:0000256" key="2">
    <source>
        <dbReference type="SAM" id="Phobius"/>
    </source>
</evidence>
<dbReference type="OrthoDB" id="5570013at2759"/>
<evidence type="ECO:0000256" key="1">
    <source>
        <dbReference type="SAM" id="MobiDB-lite"/>
    </source>
</evidence>
<keyword evidence="2" id="KW-1133">Transmembrane helix</keyword>